<dbReference type="SMART" id="SM00909">
    <property type="entry name" value="Germane"/>
    <property type="match status" value="2"/>
</dbReference>
<reference evidence="5 6" key="1">
    <citation type="journal article" date="2019" name="Nat. Med.">
        <title>A library of human gut bacterial isolates paired with longitudinal multiomics data enables mechanistic microbiome research.</title>
        <authorList>
            <person name="Poyet M."/>
            <person name="Groussin M."/>
            <person name="Gibbons S.M."/>
            <person name="Avila-Pacheco J."/>
            <person name="Jiang X."/>
            <person name="Kearney S.M."/>
            <person name="Perrotta A.R."/>
            <person name="Berdy B."/>
            <person name="Zhao S."/>
            <person name="Lieberman T.D."/>
            <person name="Swanson P.K."/>
            <person name="Smith M."/>
            <person name="Roesemann S."/>
            <person name="Alexander J.E."/>
            <person name="Rich S.A."/>
            <person name="Livny J."/>
            <person name="Vlamakis H."/>
            <person name="Clish C."/>
            <person name="Bullock K."/>
            <person name="Deik A."/>
            <person name="Scott J."/>
            <person name="Pierce K.A."/>
            <person name="Xavier R.J."/>
            <person name="Alm E.J."/>
        </authorList>
    </citation>
    <scope>NUCLEOTIDE SEQUENCE [LARGE SCALE GENOMIC DNA]</scope>
    <source>
        <strain evidence="3 5">BIOML-A4</strain>
        <strain evidence="4 6">BIOML-A5</strain>
    </source>
</reference>
<evidence type="ECO:0000259" key="2">
    <source>
        <dbReference type="SMART" id="SM00909"/>
    </source>
</evidence>
<dbReference type="EMBL" id="WKPI01000054">
    <property type="protein sequence ID" value="MSC35073.1"/>
    <property type="molecule type" value="Genomic_DNA"/>
</dbReference>
<dbReference type="OrthoDB" id="1715058at2"/>
<proteinExistence type="predicted"/>
<keyword evidence="1" id="KW-0472">Membrane</keyword>
<keyword evidence="6" id="KW-1185">Reference proteome</keyword>
<name>A0A6N7SBI5_9FIRM</name>
<protein>
    <recommendedName>
        <fullName evidence="2">GerMN domain-containing protein</fullName>
    </recommendedName>
</protein>
<evidence type="ECO:0000313" key="5">
    <source>
        <dbReference type="Proteomes" id="UP000433575"/>
    </source>
</evidence>
<dbReference type="Proteomes" id="UP000480929">
    <property type="component" value="Unassembled WGS sequence"/>
</dbReference>
<sequence>MFMKIKPETLKQGAALMFGAVALAAYLTTVLWPSRPQSITTVSGPGASGDMVQVYLLDEDATLIPYTLGIEEGLDLNQKIAEVLRLMTIGNEPVQGVRGLLPNNAQLESCSLQGSQLSLYFPENFRNYDPKTEMRLLEGVTWAVTQFDEVSEVLLYLAGEPLTHMPQLSTPVPMPLNRQIGINNFENTVNRLHDSHSLTVFYTRQKNGMSVYVPKTLRISNQTSLQDTLSSILSDISVFSQLKQPLAQTPIAVLDCSLDADLLTINVNGEILDEEKKVNEELVTSLLLSIQSSLGVSRVELQVDGVTVNLSGVNDDPIDLNSLILNQILL</sequence>
<dbReference type="EMBL" id="WKPJ01000050">
    <property type="protein sequence ID" value="MSA91273.1"/>
    <property type="molecule type" value="Genomic_DNA"/>
</dbReference>
<feature type="domain" description="GerMN" evidence="2">
    <location>
        <begin position="80"/>
        <end position="166"/>
    </location>
</feature>
<accession>A0A6N7SBI5</accession>
<keyword evidence="1" id="KW-0812">Transmembrane</keyword>
<feature type="domain" description="GerMN" evidence="2">
    <location>
        <begin position="225"/>
        <end position="312"/>
    </location>
</feature>
<evidence type="ECO:0000256" key="1">
    <source>
        <dbReference type="SAM" id="Phobius"/>
    </source>
</evidence>
<comment type="caution">
    <text evidence="3">The sequence shown here is derived from an EMBL/GenBank/DDBJ whole genome shotgun (WGS) entry which is preliminary data.</text>
</comment>
<keyword evidence="1" id="KW-1133">Transmembrane helix</keyword>
<feature type="transmembrane region" description="Helical" evidence="1">
    <location>
        <begin position="12"/>
        <end position="32"/>
    </location>
</feature>
<dbReference type="InterPro" id="IPR019606">
    <property type="entry name" value="GerMN"/>
</dbReference>
<evidence type="ECO:0000313" key="4">
    <source>
        <dbReference type="EMBL" id="MSC35073.1"/>
    </source>
</evidence>
<evidence type="ECO:0000313" key="3">
    <source>
        <dbReference type="EMBL" id="MSA91273.1"/>
    </source>
</evidence>
<dbReference type="Pfam" id="PF10646">
    <property type="entry name" value="Germane"/>
    <property type="match status" value="2"/>
</dbReference>
<evidence type="ECO:0000313" key="6">
    <source>
        <dbReference type="Proteomes" id="UP000480929"/>
    </source>
</evidence>
<organism evidence="3 5">
    <name type="scientific">Holdemania massiliensis</name>
    <dbReference type="NCBI Taxonomy" id="1468449"/>
    <lineage>
        <taxon>Bacteria</taxon>
        <taxon>Bacillati</taxon>
        <taxon>Bacillota</taxon>
        <taxon>Erysipelotrichia</taxon>
        <taxon>Erysipelotrichales</taxon>
        <taxon>Erysipelotrichaceae</taxon>
        <taxon>Holdemania</taxon>
    </lineage>
</organism>
<dbReference type="AlphaFoldDB" id="A0A6N7SBI5"/>
<gene>
    <name evidence="4" type="ORF">GKD88_18315</name>
    <name evidence="3" type="ORF">GKE08_18280</name>
</gene>
<dbReference type="Proteomes" id="UP000433575">
    <property type="component" value="Unassembled WGS sequence"/>
</dbReference>